<accession>A0ABD3RNM3</accession>
<proteinExistence type="predicted"/>
<dbReference type="Proteomes" id="UP001634393">
    <property type="component" value="Unassembled WGS sequence"/>
</dbReference>
<gene>
    <name evidence="1" type="ORF">ACJIZ3_015793</name>
</gene>
<dbReference type="AlphaFoldDB" id="A0ABD3RNM3"/>
<organism evidence="1 2">
    <name type="scientific">Penstemon smallii</name>
    <dbReference type="NCBI Taxonomy" id="265156"/>
    <lineage>
        <taxon>Eukaryota</taxon>
        <taxon>Viridiplantae</taxon>
        <taxon>Streptophyta</taxon>
        <taxon>Embryophyta</taxon>
        <taxon>Tracheophyta</taxon>
        <taxon>Spermatophyta</taxon>
        <taxon>Magnoliopsida</taxon>
        <taxon>eudicotyledons</taxon>
        <taxon>Gunneridae</taxon>
        <taxon>Pentapetalae</taxon>
        <taxon>asterids</taxon>
        <taxon>lamiids</taxon>
        <taxon>Lamiales</taxon>
        <taxon>Plantaginaceae</taxon>
        <taxon>Cheloneae</taxon>
        <taxon>Penstemon</taxon>
    </lineage>
</organism>
<reference evidence="1 2" key="1">
    <citation type="submission" date="2024-12" db="EMBL/GenBank/DDBJ databases">
        <title>The unique morphological basis and parallel evolutionary history of personate flowers in Penstemon.</title>
        <authorList>
            <person name="Depatie T.H."/>
            <person name="Wessinger C.A."/>
        </authorList>
    </citation>
    <scope>NUCLEOTIDE SEQUENCE [LARGE SCALE GENOMIC DNA]</scope>
    <source>
        <strain evidence="1">WTNN_2</strain>
        <tissue evidence="1">Leaf</tissue>
    </source>
</reference>
<evidence type="ECO:0000313" key="1">
    <source>
        <dbReference type="EMBL" id="KAL3814525.1"/>
    </source>
</evidence>
<comment type="caution">
    <text evidence="1">The sequence shown here is derived from an EMBL/GenBank/DDBJ whole genome shotgun (WGS) entry which is preliminary data.</text>
</comment>
<keyword evidence="2" id="KW-1185">Reference proteome</keyword>
<sequence>MIPEVAITACWGNDTVSGGFENSEMFAMLSPHLNVGAQKWIVFGPAGWFHRARSFEFIFQICWHSVGSRKGLFGDFTKWDN</sequence>
<dbReference type="EMBL" id="JBJXBP010000008">
    <property type="protein sequence ID" value="KAL3814525.1"/>
    <property type="molecule type" value="Genomic_DNA"/>
</dbReference>
<protein>
    <submittedName>
        <fullName evidence="1">Uncharacterized protein</fullName>
    </submittedName>
</protein>
<name>A0ABD3RNM3_9LAMI</name>
<evidence type="ECO:0000313" key="2">
    <source>
        <dbReference type="Proteomes" id="UP001634393"/>
    </source>
</evidence>